<dbReference type="GO" id="GO:0005737">
    <property type="term" value="C:cytoplasm"/>
    <property type="evidence" value="ECO:0007669"/>
    <property type="project" value="TreeGrafter"/>
</dbReference>
<accession>A0A2J5I8R9</accession>
<dbReference type="Pfam" id="PF12239">
    <property type="entry name" value="DUF3605"/>
    <property type="match status" value="1"/>
</dbReference>
<dbReference type="OrthoDB" id="498286at2759"/>
<evidence type="ECO:0008006" key="3">
    <source>
        <dbReference type="Google" id="ProtNLM"/>
    </source>
</evidence>
<evidence type="ECO:0000313" key="1">
    <source>
        <dbReference type="EMBL" id="PLN86427.1"/>
    </source>
</evidence>
<reference evidence="2" key="1">
    <citation type="submission" date="2017-12" db="EMBL/GenBank/DDBJ databases">
        <authorList>
            <consortium name="DOE Joint Genome Institute"/>
            <person name="Mondo S.J."/>
            <person name="Kjaerbolling I."/>
            <person name="Vesth T.C."/>
            <person name="Frisvad J.C."/>
            <person name="Nybo J.L."/>
            <person name="Theobald S."/>
            <person name="Kuo A."/>
            <person name="Bowyer P."/>
            <person name="Matsuda Y."/>
            <person name="Lyhne E.K."/>
            <person name="Kogle M.E."/>
            <person name="Clum A."/>
            <person name="Lipzen A."/>
            <person name="Salamov A."/>
            <person name="Ngan C.Y."/>
            <person name="Daum C."/>
            <person name="Chiniquy J."/>
            <person name="Barry K."/>
            <person name="LaButti K."/>
            <person name="Haridas S."/>
            <person name="Simmons B.A."/>
            <person name="Magnuson J.K."/>
            <person name="Mortensen U.H."/>
            <person name="Larsen T.O."/>
            <person name="Grigoriev I.V."/>
            <person name="Baker S.E."/>
            <person name="Andersen M.R."/>
            <person name="Nordberg H.P."/>
            <person name="Cantor M.N."/>
            <person name="Hua S.X."/>
        </authorList>
    </citation>
    <scope>NUCLEOTIDE SEQUENCE [LARGE SCALE GENOMIC DNA]</scope>
    <source>
        <strain evidence="2">IBT 19404</strain>
    </source>
</reference>
<dbReference type="Proteomes" id="UP000235023">
    <property type="component" value="Unassembled WGS sequence"/>
</dbReference>
<keyword evidence="2" id="KW-1185">Reference proteome</keyword>
<dbReference type="EMBL" id="KZ559498">
    <property type="protein sequence ID" value="PLN86427.1"/>
    <property type="molecule type" value="Genomic_DNA"/>
</dbReference>
<sequence length="240" mass="27659">MIPSNTPNLNMVGVIDIAELIKNSPFELTDVDKAVLNTAEQDFVPHSWDDIKAVIAGGDMSLLRRTPTDLRNYILWTRDIRSQFGSATNYIVQNRLRWIPESPQVGPSLFAYRNATPFADESDYRILRNDWPYAMMPGTVHLVVWSKTPVAVDAEGDPTADSRRYIMEFLERTFGDEMRQRKHAGDNILWFRNRTVWQSVRSLEHIHVILRDVDEDFVTRVTGQRPDDAHCRTFSPVRAV</sequence>
<evidence type="ECO:0000313" key="2">
    <source>
        <dbReference type="Proteomes" id="UP000235023"/>
    </source>
</evidence>
<dbReference type="PANTHER" id="PTHR35020">
    <property type="entry name" value="N-ACETYLGLUCOSAMINE-INDUCED PROTEIN 1"/>
    <property type="match status" value="1"/>
</dbReference>
<organism evidence="1 2">
    <name type="scientific">Aspergillus taichungensis</name>
    <dbReference type="NCBI Taxonomy" id="482145"/>
    <lineage>
        <taxon>Eukaryota</taxon>
        <taxon>Fungi</taxon>
        <taxon>Dikarya</taxon>
        <taxon>Ascomycota</taxon>
        <taxon>Pezizomycotina</taxon>
        <taxon>Eurotiomycetes</taxon>
        <taxon>Eurotiomycetidae</taxon>
        <taxon>Eurotiales</taxon>
        <taxon>Aspergillaceae</taxon>
        <taxon>Aspergillus</taxon>
        <taxon>Aspergillus subgen. Circumdati</taxon>
    </lineage>
</organism>
<protein>
    <recommendedName>
        <fullName evidence="3">N-acetylglucosamine-induced protein 1</fullName>
    </recommendedName>
</protein>
<dbReference type="PANTHER" id="PTHR35020:SF2">
    <property type="entry name" value="N-ACETYLGLUCOSAMINE-INDUCED PROTEIN 1"/>
    <property type="match status" value="1"/>
</dbReference>
<proteinExistence type="predicted"/>
<name>A0A2J5I8R9_9EURO</name>
<gene>
    <name evidence="1" type="ORF">BDW42DRAFT_158474</name>
</gene>
<dbReference type="InterPro" id="IPR022036">
    <property type="entry name" value="DUF3605"/>
</dbReference>
<dbReference type="GO" id="GO:0006044">
    <property type="term" value="P:N-acetylglucosamine metabolic process"/>
    <property type="evidence" value="ECO:0007669"/>
    <property type="project" value="TreeGrafter"/>
</dbReference>
<dbReference type="AlphaFoldDB" id="A0A2J5I8R9"/>